<dbReference type="EMBL" id="CP082781">
    <property type="protein sequence ID" value="UGS25565.1"/>
    <property type="molecule type" value="Genomic_DNA"/>
</dbReference>
<dbReference type="InterPro" id="IPR000600">
    <property type="entry name" value="ROK"/>
</dbReference>
<gene>
    <name evidence="2" type="ORF">K8F61_12870</name>
</gene>
<dbReference type="RefSeq" id="WP_231819397.1">
    <property type="nucleotide sequence ID" value="NZ_CP082781.1"/>
</dbReference>
<dbReference type="Gene3D" id="3.30.420.40">
    <property type="match status" value="2"/>
</dbReference>
<evidence type="ECO:0000313" key="3">
    <source>
        <dbReference type="Proteomes" id="UP001199642"/>
    </source>
</evidence>
<evidence type="ECO:0000313" key="2">
    <source>
        <dbReference type="EMBL" id="UGS25565.1"/>
    </source>
</evidence>
<dbReference type="Proteomes" id="UP001199642">
    <property type="component" value="Chromosome"/>
</dbReference>
<sequence length="319" mass="32551">MTAALAPTPAGPRSLGPGPAVLAFDVGGTDVKSALVDRSGTLRGLRRTSSPAPGADSPQRLLDLLVRLADDLREDHPGIEPDAAGLVVPGIVDAPAGIAVFSSNLGWRDAPLRDLATARLGLPVAFDHDVATGSWAEHRIGGARPFDDAVVLIIGTGVAGTLILDGRLHAGGGYAGEIGHSPLGDWPCPCGARGCLEAVASAGAIARRYRDESGRTADGAREVLALAASGDAVASRVWDEALDALAMSLAQLTAVLAPQAVVIGGGLSRAGAPLFDELRRRLADRLSFHRLPELVPAELGGDAGILGSALRARALREAS</sequence>
<organism evidence="2 3">
    <name type="scientific">Microbacterium resistens</name>
    <dbReference type="NCBI Taxonomy" id="156977"/>
    <lineage>
        <taxon>Bacteria</taxon>
        <taxon>Bacillati</taxon>
        <taxon>Actinomycetota</taxon>
        <taxon>Actinomycetes</taxon>
        <taxon>Micrococcales</taxon>
        <taxon>Microbacteriaceae</taxon>
        <taxon>Microbacterium</taxon>
    </lineage>
</organism>
<accession>A0ABY3RRK0</accession>
<proteinExistence type="inferred from homology"/>
<comment type="similarity">
    <text evidence="1">Belongs to the ROK (NagC/XylR) family.</text>
</comment>
<evidence type="ECO:0000256" key="1">
    <source>
        <dbReference type="ARBA" id="ARBA00006479"/>
    </source>
</evidence>
<keyword evidence="3" id="KW-1185">Reference proteome</keyword>
<protein>
    <submittedName>
        <fullName evidence="2">ROK family protein</fullName>
    </submittedName>
</protein>
<dbReference type="Pfam" id="PF00480">
    <property type="entry name" value="ROK"/>
    <property type="match status" value="1"/>
</dbReference>
<dbReference type="SUPFAM" id="SSF53067">
    <property type="entry name" value="Actin-like ATPase domain"/>
    <property type="match status" value="1"/>
</dbReference>
<name>A0ABY3RRK0_9MICO</name>
<reference evidence="2 3" key="1">
    <citation type="submission" date="2023-01" db="EMBL/GenBank/DDBJ databases">
        <title>Characterization of estradiol degrading bacteria Microbacterium sp. MZT7 and reveal degrading genes through genome analysis.</title>
        <authorList>
            <person name="Hao P."/>
            <person name="Gao Y."/>
        </authorList>
    </citation>
    <scope>NUCLEOTIDE SEQUENCE [LARGE SCALE GENOMIC DNA]</scope>
    <source>
        <strain evidence="2 3">MZT7</strain>
    </source>
</reference>
<dbReference type="PANTHER" id="PTHR18964:SF149">
    <property type="entry name" value="BIFUNCTIONAL UDP-N-ACETYLGLUCOSAMINE 2-EPIMERASE_N-ACETYLMANNOSAMINE KINASE"/>
    <property type="match status" value="1"/>
</dbReference>
<dbReference type="InterPro" id="IPR043129">
    <property type="entry name" value="ATPase_NBD"/>
</dbReference>
<dbReference type="PANTHER" id="PTHR18964">
    <property type="entry name" value="ROK (REPRESSOR, ORF, KINASE) FAMILY"/>
    <property type="match status" value="1"/>
</dbReference>